<proteinExistence type="inferred from homology"/>
<sequence length="369" mass="42607">MIEIKIDIGKDDKMKGYSLEDDKITFIFDKNLYQGKQLDDDIIIKEVALNASFTAWKNLWNLEKITDDLWVLNKKINEVDIPGNSGQGEFRFVINDKYYLDAPAEVPLKDKFYDGHSGGYKHIIHLDKSKTNKIKKINSQIEEYKTNYNSDKELANFRSVNLGSLGEGVLYRSYHPLKESRADHPLEEKRLMLTQELIANNKINSIINLSDTDESIFNKFPYYKELILNNNTIFTNKGYNYDVFYYIAGSEEFANLVRRIANFILADNNKAPFLVHCRIGTDRTGVIVAILAALMGASWKDIVKDYQASNNMGISEYRDEKLLEYAFIAMLGSKFKDNLSKLMEDYFKNKLDLKDNQLNKIKNKLSGKL</sequence>
<dbReference type="GO" id="GO:0004721">
    <property type="term" value="F:phosphoprotein phosphatase activity"/>
    <property type="evidence" value="ECO:0007669"/>
    <property type="project" value="InterPro"/>
</dbReference>
<dbReference type="Proteomes" id="UP000219573">
    <property type="component" value="Unassembled WGS sequence"/>
</dbReference>
<dbReference type="OrthoDB" id="9815473at2"/>
<evidence type="ECO:0000259" key="2">
    <source>
        <dbReference type="PROSITE" id="PS50056"/>
    </source>
</evidence>
<dbReference type="RefSeq" id="WP_097019401.1">
    <property type="nucleotide sequence ID" value="NZ_OBDZ01000038.1"/>
</dbReference>
<keyword evidence="4" id="KW-1185">Reference proteome</keyword>
<dbReference type="PANTHER" id="PTHR31126">
    <property type="entry name" value="TYROSINE-PROTEIN PHOSPHATASE"/>
    <property type="match status" value="1"/>
</dbReference>
<evidence type="ECO:0000313" key="4">
    <source>
        <dbReference type="Proteomes" id="UP000219573"/>
    </source>
</evidence>
<dbReference type="Pfam" id="PF13350">
    <property type="entry name" value="Y_phosphatase3"/>
    <property type="match status" value="1"/>
</dbReference>
<dbReference type="InterPro" id="IPR000387">
    <property type="entry name" value="Tyr_Pase_dom"/>
</dbReference>
<dbReference type="STRING" id="1413210.U472_11730"/>
<dbReference type="PROSITE" id="PS00383">
    <property type="entry name" value="TYR_PHOSPHATASE_1"/>
    <property type="match status" value="1"/>
</dbReference>
<evidence type="ECO:0000313" key="3">
    <source>
        <dbReference type="EMBL" id="SNY45486.1"/>
    </source>
</evidence>
<dbReference type="InterPro" id="IPR016130">
    <property type="entry name" value="Tyr_Pase_AS"/>
</dbReference>
<dbReference type="Gene3D" id="3.90.190.10">
    <property type="entry name" value="Protein tyrosine phosphatase superfamily"/>
    <property type="match status" value="1"/>
</dbReference>
<name>A0A285IEJ4_9FIRM</name>
<evidence type="ECO:0000256" key="1">
    <source>
        <dbReference type="ARBA" id="ARBA00009580"/>
    </source>
</evidence>
<dbReference type="SUPFAM" id="SSF52799">
    <property type="entry name" value="(Phosphotyrosine protein) phosphatases II"/>
    <property type="match status" value="1"/>
</dbReference>
<accession>A0A285IEJ4</accession>
<comment type="similarity">
    <text evidence="1">Belongs to the protein-tyrosine phosphatase family.</text>
</comment>
<feature type="domain" description="Tyrosine specific protein phosphatases" evidence="2">
    <location>
        <begin position="251"/>
        <end position="321"/>
    </location>
</feature>
<dbReference type="InterPro" id="IPR026893">
    <property type="entry name" value="Tyr/Ser_Pase_IphP-type"/>
</dbReference>
<dbReference type="PROSITE" id="PS50056">
    <property type="entry name" value="TYR_PHOSPHATASE_2"/>
    <property type="match status" value="1"/>
</dbReference>
<dbReference type="PANTHER" id="PTHR31126:SF1">
    <property type="entry name" value="TYROSINE SPECIFIC PROTEIN PHOSPHATASES DOMAIN-CONTAINING PROTEIN"/>
    <property type="match status" value="1"/>
</dbReference>
<organism evidence="3 4">
    <name type="scientific">Orenia metallireducens</name>
    <dbReference type="NCBI Taxonomy" id="1413210"/>
    <lineage>
        <taxon>Bacteria</taxon>
        <taxon>Bacillati</taxon>
        <taxon>Bacillota</taxon>
        <taxon>Clostridia</taxon>
        <taxon>Halanaerobiales</taxon>
        <taxon>Halobacteroidaceae</taxon>
        <taxon>Orenia</taxon>
    </lineage>
</organism>
<gene>
    <name evidence="3" type="ORF">SAMN06265827_13820</name>
</gene>
<dbReference type="EMBL" id="OBDZ01000038">
    <property type="protein sequence ID" value="SNY45486.1"/>
    <property type="molecule type" value="Genomic_DNA"/>
</dbReference>
<dbReference type="InterPro" id="IPR029021">
    <property type="entry name" value="Prot-tyrosine_phosphatase-like"/>
</dbReference>
<dbReference type="AlphaFoldDB" id="A0A285IEJ4"/>
<reference evidence="4" key="1">
    <citation type="submission" date="2017-09" db="EMBL/GenBank/DDBJ databases">
        <authorList>
            <person name="Varghese N."/>
            <person name="Submissions S."/>
        </authorList>
    </citation>
    <scope>NUCLEOTIDE SEQUENCE [LARGE SCALE GENOMIC DNA]</scope>
    <source>
        <strain evidence="4">MSL47</strain>
    </source>
</reference>
<protein>
    <submittedName>
        <fullName evidence="3">Tyrosine phosphatase family protein</fullName>
    </submittedName>
</protein>